<keyword evidence="10" id="KW-1185">Reference proteome</keyword>
<evidence type="ECO:0000256" key="2">
    <source>
        <dbReference type="ARBA" id="ARBA00022448"/>
    </source>
</evidence>
<evidence type="ECO:0000259" key="8">
    <source>
        <dbReference type="PROSITE" id="PS50928"/>
    </source>
</evidence>
<gene>
    <name evidence="9" type="ORF">E3O44_11335</name>
</gene>
<name>A0ABY2IDU6_9MICO</name>
<keyword evidence="4 7" id="KW-0812">Transmembrane</keyword>
<evidence type="ECO:0000256" key="5">
    <source>
        <dbReference type="ARBA" id="ARBA00022989"/>
    </source>
</evidence>
<feature type="transmembrane region" description="Helical" evidence="7">
    <location>
        <begin position="110"/>
        <end position="128"/>
    </location>
</feature>
<dbReference type="CDD" id="cd06261">
    <property type="entry name" value="TM_PBP2"/>
    <property type="match status" value="1"/>
</dbReference>
<proteinExistence type="inferred from homology"/>
<feature type="transmembrane region" description="Helical" evidence="7">
    <location>
        <begin position="81"/>
        <end position="104"/>
    </location>
</feature>
<evidence type="ECO:0000313" key="9">
    <source>
        <dbReference type="EMBL" id="TFB87772.1"/>
    </source>
</evidence>
<accession>A0ABY2IDU6</accession>
<evidence type="ECO:0000256" key="7">
    <source>
        <dbReference type="RuleBase" id="RU363032"/>
    </source>
</evidence>
<dbReference type="Gene3D" id="1.10.3720.10">
    <property type="entry name" value="MetI-like"/>
    <property type="match status" value="1"/>
</dbReference>
<dbReference type="Proteomes" id="UP000297608">
    <property type="component" value="Unassembled WGS sequence"/>
</dbReference>
<evidence type="ECO:0000256" key="6">
    <source>
        <dbReference type="ARBA" id="ARBA00023136"/>
    </source>
</evidence>
<feature type="transmembrane region" description="Helical" evidence="7">
    <location>
        <begin position="135"/>
        <end position="156"/>
    </location>
</feature>
<feature type="transmembrane region" description="Helical" evidence="7">
    <location>
        <begin position="43"/>
        <end position="69"/>
    </location>
</feature>
<feature type="domain" description="ABC transmembrane type-1" evidence="8">
    <location>
        <begin position="44"/>
        <end position="260"/>
    </location>
</feature>
<comment type="caution">
    <text evidence="9">The sequence shown here is derived from an EMBL/GenBank/DDBJ whole genome shotgun (WGS) entry which is preliminary data.</text>
</comment>
<keyword evidence="6 7" id="KW-0472">Membrane</keyword>
<evidence type="ECO:0000256" key="3">
    <source>
        <dbReference type="ARBA" id="ARBA00022475"/>
    </source>
</evidence>
<dbReference type="PROSITE" id="PS50928">
    <property type="entry name" value="ABC_TM1"/>
    <property type="match status" value="1"/>
</dbReference>
<protein>
    <submittedName>
        <fullName evidence="9">Sugar ABC transporter permease</fullName>
    </submittedName>
</protein>
<dbReference type="SUPFAM" id="SSF161098">
    <property type="entry name" value="MetI-like"/>
    <property type="match status" value="1"/>
</dbReference>
<keyword evidence="3" id="KW-1003">Cell membrane</keyword>
<sequence length="268" mass="29508">MFIPIAMVMGYSLMDNVITNKHPEFVGLDNYVKVLSNGVLPTAVLNTAIFTIVSVIAHLVLGLLFAMMLNTKLLSNLTTGLFRVIYVLPWLFTVAIIAILWRLLLNPNGVINYVLVGLGITPTGIEWLSTPGTALLAVTFINIWAGYPFYMVSLLAGLQGIPTDLYEAAKVDGASALQQFWHMTLPQLKPIIISMSLLDVIWTSQQFALIWMTTGGGPINATEMLSTFTYKLAFSNYEFSQASASAVLLLIVSTVLAYVYARYQKARE</sequence>
<dbReference type="Pfam" id="PF00528">
    <property type="entry name" value="BPD_transp_1"/>
    <property type="match status" value="1"/>
</dbReference>
<dbReference type="PANTHER" id="PTHR43005:SF1">
    <property type="entry name" value="SPERMIDINE_PUTRESCINE TRANSPORT SYSTEM PERMEASE PROTEIN"/>
    <property type="match status" value="1"/>
</dbReference>
<comment type="subcellular location">
    <subcellularLocation>
        <location evidence="1 7">Cell membrane</location>
        <topology evidence="1 7">Multi-pass membrane protein</topology>
    </subcellularLocation>
</comment>
<reference evidence="9 10" key="1">
    <citation type="submission" date="2019-03" db="EMBL/GenBank/DDBJ databases">
        <title>Genomics of glacier-inhabiting Cryobacterium strains.</title>
        <authorList>
            <person name="Liu Q."/>
            <person name="Xin Y.-H."/>
        </authorList>
    </citation>
    <scope>NUCLEOTIDE SEQUENCE [LARGE SCALE GENOMIC DNA]</scope>
    <source>
        <strain evidence="9 10">MDB2-B</strain>
    </source>
</reference>
<comment type="similarity">
    <text evidence="7">Belongs to the binding-protein-dependent transport system permease family.</text>
</comment>
<organism evidence="9 10">
    <name type="scientific">Cryobacterium algoricola</name>
    <dbReference type="NCBI Taxonomy" id="1259183"/>
    <lineage>
        <taxon>Bacteria</taxon>
        <taxon>Bacillati</taxon>
        <taxon>Actinomycetota</taxon>
        <taxon>Actinomycetes</taxon>
        <taxon>Micrococcales</taxon>
        <taxon>Microbacteriaceae</taxon>
        <taxon>Cryobacterium</taxon>
    </lineage>
</organism>
<dbReference type="EMBL" id="SOFG01000011">
    <property type="protein sequence ID" value="TFB87772.1"/>
    <property type="molecule type" value="Genomic_DNA"/>
</dbReference>
<dbReference type="PANTHER" id="PTHR43005">
    <property type="entry name" value="BLR7065 PROTEIN"/>
    <property type="match status" value="1"/>
</dbReference>
<keyword evidence="5 7" id="KW-1133">Transmembrane helix</keyword>
<evidence type="ECO:0000256" key="4">
    <source>
        <dbReference type="ARBA" id="ARBA00022692"/>
    </source>
</evidence>
<feature type="transmembrane region" description="Helical" evidence="7">
    <location>
        <begin position="242"/>
        <end position="261"/>
    </location>
</feature>
<dbReference type="InterPro" id="IPR035906">
    <property type="entry name" value="MetI-like_sf"/>
</dbReference>
<dbReference type="InterPro" id="IPR000515">
    <property type="entry name" value="MetI-like"/>
</dbReference>
<evidence type="ECO:0000256" key="1">
    <source>
        <dbReference type="ARBA" id="ARBA00004651"/>
    </source>
</evidence>
<evidence type="ECO:0000313" key="10">
    <source>
        <dbReference type="Proteomes" id="UP000297608"/>
    </source>
</evidence>
<keyword evidence="2 7" id="KW-0813">Transport</keyword>